<name>A0A7G1P492_9ACTN</name>
<dbReference type="InterPro" id="IPR029016">
    <property type="entry name" value="GAF-like_dom_sf"/>
</dbReference>
<dbReference type="RefSeq" id="WP_190850874.1">
    <property type="nucleotide sequence ID" value="NZ_AP023440.1"/>
</dbReference>
<reference evidence="2 3" key="1">
    <citation type="journal article" date="2014" name="Int. J. Syst. Evol. Microbiol.">
        <title>Complete genome sequence of Corynebacterium casei LMG S-19264T (=DSM 44701T), isolated from a smear-ripened cheese.</title>
        <authorList>
            <consortium name="US DOE Joint Genome Institute (JGI-PGF)"/>
            <person name="Walter F."/>
            <person name="Albersmeier A."/>
            <person name="Kalinowski J."/>
            <person name="Ruckert C."/>
        </authorList>
    </citation>
    <scope>NUCLEOTIDE SEQUENCE [LARGE SCALE GENOMIC DNA]</scope>
    <source>
        <strain evidence="2 3">JCM 4677</strain>
    </source>
</reference>
<dbReference type="KEGG" id="sgm:GCM10017557_35230"/>
<dbReference type="Pfam" id="PF13185">
    <property type="entry name" value="GAF_2"/>
    <property type="match status" value="1"/>
</dbReference>
<evidence type="ECO:0000313" key="2">
    <source>
        <dbReference type="EMBL" id="BCL28664.1"/>
    </source>
</evidence>
<gene>
    <name evidence="2" type="ORF">GCM10017557_35230</name>
</gene>
<dbReference type="EMBL" id="AP023440">
    <property type="protein sequence ID" value="BCL28664.1"/>
    <property type="molecule type" value="Genomic_DNA"/>
</dbReference>
<dbReference type="Proteomes" id="UP000516444">
    <property type="component" value="Chromosome"/>
</dbReference>
<accession>A0A7G1P492</accession>
<feature type="domain" description="GAF" evidence="1">
    <location>
        <begin position="26"/>
        <end position="153"/>
    </location>
</feature>
<dbReference type="Gene3D" id="3.30.450.40">
    <property type="match status" value="1"/>
</dbReference>
<dbReference type="SUPFAM" id="SSF55781">
    <property type="entry name" value="GAF domain-like"/>
    <property type="match status" value="1"/>
</dbReference>
<sequence length="241" mass="25876">MEERQDTAAWKRVVEVASAAGRPVALESAVTACVEDMGADGLGISLITPGQIRTVAHASDERSHRLEDAQLVSGEGPCTDAYLRRRIVETDVRPAGGQWPVFMRTAGELGIHYVVAAPLLVGNNVPVGAMDIYRTTSVPLRAADRARIEVYARIFALLALDAHPALIGWEQAVPETGPVGYPPLVHQAAGAAAETADVPVTEALARMRAHAFSHQQLLEDIARDILTGRLRLEEDRDTPPG</sequence>
<proteinExistence type="predicted"/>
<keyword evidence="3" id="KW-1185">Reference proteome</keyword>
<evidence type="ECO:0000259" key="1">
    <source>
        <dbReference type="Pfam" id="PF13185"/>
    </source>
</evidence>
<organism evidence="2 3">
    <name type="scientific">Streptomyces aurantiacus</name>
    <dbReference type="NCBI Taxonomy" id="47760"/>
    <lineage>
        <taxon>Bacteria</taxon>
        <taxon>Bacillati</taxon>
        <taxon>Actinomycetota</taxon>
        <taxon>Actinomycetes</taxon>
        <taxon>Kitasatosporales</taxon>
        <taxon>Streptomycetaceae</taxon>
        <taxon>Streptomyces</taxon>
        <taxon>Streptomyces aurantiacus group</taxon>
    </lineage>
</organism>
<evidence type="ECO:0000313" key="3">
    <source>
        <dbReference type="Proteomes" id="UP000516444"/>
    </source>
</evidence>
<dbReference type="AlphaFoldDB" id="A0A7G1P492"/>
<protein>
    <submittedName>
        <fullName evidence="2">GAF domain-containing protein</fullName>
    </submittedName>
</protein>
<dbReference type="InterPro" id="IPR003018">
    <property type="entry name" value="GAF"/>
</dbReference>